<keyword evidence="3" id="KW-1185">Reference proteome</keyword>
<sequence length="405" mass="44324">MLSEGGLSPEATEPGADARLWAGILPGIHALPRKAWEACLPGEAEDWAYHAACEAGALPELRIGAAAVRDGRGLVAAVPLFRMSYRLDTPLQEGSGRLGRGLSRLLRPVAEMRLLAVGSPFTERCHLALRPGLTAEREAAALRALLRALETEARAARAPLLAFKDLDAGDAARLEPVLEPAGFRRIASLPVAVLDLGVRAGMGGMEAYLASLSAGTRKDLRRKLRGAGAVRIEHREHPGELAAAIEGLYESTRQQSGVHYGSFEELPRDYFRAVAEALPGRVRFVLYWVGGELAAFNLLLLEQDRVIDKFLGMAYPLARQHNLYAVSWAENVRFALETGRHLLQSGQTAYASKLRFGSRLEPSAIFVRHRNPVLNRALRLAAPYLAFDRWDPDLRDMGRHDAVRG</sequence>
<dbReference type="EMBL" id="JAVVDO010000060">
    <property type="protein sequence ID" value="MDT8333548.1"/>
    <property type="molecule type" value="Genomic_DNA"/>
</dbReference>
<dbReference type="Gene3D" id="3.40.630.30">
    <property type="match status" value="1"/>
</dbReference>
<dbReference type="InterPro" id="IPR038740">
    <property type="entry name" value="BioF2-like_GNAT_dom"/>
</dbReference>
<dbReference type="Pfam" id="PF13480">
    <property type="entry name" value="Acetyltransf_6"/>
    <property type="match status" value="1"/>
</dbReference>
<proteinExistence type="predicted"/>
<dbReference type="SUPFAM" id="SSF55729">
    <property type="entry name" value="Acyl-CoA N-acyltransferases (Nat)"/>
    <property type="match status" value="1"/>
</dbReference>
<protein>
    <submittedName>
        <fullName evidence="2">GNAT family N-acetyltransferase</fullName>
        <ecNumber evidence="2">2.3.1.-</ecNumber>
    </submittedName>
</protein>
<dbReference type="EC" id="2.3.1.-" evidence="2"/>
<gene>
    <name evidence="2" type="ORF">RQ831_21065</name>
</gene>
<evidence type="ECO:0000313" key="2">
    <source>
        <dbReference type="EMBL" id="MDT8333548.1"/>
    </source>
</evidence>
<dbReference type="InterPro" id="IPR016181">
    <property type="entry name" value="Acyl_CoA_acyltransferase"/>
</dbReference>
<dbReference type="RefSeq" id="WP_314285043.1">
    <property type="nucleotide sequence ID" value="NZ_JAVVDO010000060.1"/>
</dbReference>
<feature type="domain" description="BioF2-like acetyltransferase" evidence="1">
    <location>
        <begin position="216"/>
        <end position="346"/>
    </location>
</feature>
<dbReference type="Proteomes" id="UP001258945">
    <property type="component" value="Unassembled WGS sequence"/>
</dbReference>
<reference evidence="2 3" key="1">
    <citation type="journal article" date="2019" name="Microb. Pathog.">
        <title>Comparison of VITEK 2, MALDI-TOF MS, 16S rRNA gene sequencing, and whole-genome sequencing for identification of Roseomonas mucosa.</title>
        <authorList>
            <person name="Rudolph W.W."/>
            <person name="Gunzer F."/>
            <person name="Trauth M."/>
            <person name="Bunk B."/>
            <person name="Bigge R."/>
            <person name="Schrottner P."/>
        </authorList>
    </citation>
    <scope>NUCLEOTIDE SEQUENCE [LARGE SCALE GENOMIC DNA]</scope>
    <source>
        <strain evidence="2 3">DSM 103800</strain>
    </source>
</reference>
<organism evidence="2 3">
    <name type="scientific">Roseomonas gilardii</name>
    <dbReference type="NCBI Taxonomy" id="257708"/>
    <lineage>
        <taxon>Bacteria</taxon>
        <taxon>Pseudomonadati</taxon>
        <taxon>Pseudomonadota</taxon>
        <taxon>Alphaproteobacteria</taxon>
        <taxon>Acetobacterales</taxon>
        <taxon>Roseomonadaceae</taxon>
        <taxon>Roseomonas</taxon>
    </lineage>
</organism>
<name>A0ABU3MKK7_9PROT</name>
<comment type="caution">
    <text evidence="2">The sequence shown here is derived from an EMBL/GenBank/DDBJ whole genome shotgun (WGS) entry which is preliminary data.</text>
</comment>
<keyword evidence="2" id="KW-0808">Transferase</keyword>
<evidence type="ECO:0000313" key="3">
    <source>
        <dbReference type="Proteomes" id="UP001258945"/>
    </source>
</evidence>
<keyword evidence="2" id="KW-0012">Acyltransferase</keyword>
<accession>A0ABU3MKK7</accession>
<dbReference type="GO" id="GO:0016746">
    <property type="term" value="F:acyltransferase activity"/>
    <property type="evidence" value="ECO:0007669"/>
    <property type="project" value="UniProtKB-KW"/>
</dbReference>
<evidence type="ECO:0000259" key="1">
    <source>
        <dbReference type="Pfam" id="PF13480"/>
    </source>
</evidence>